<accession>A0ABT1VRJ6</accession>
<dbReference type="InterPro" id="IPR003594">
    <property type="entry name" value="HATPase_dom"/>
</dbReference>
<dbReference type="PANTHER" id="PTHR45436:SF3">
    <property type="entry name" value="SENSOR HISTIDINE KINASE HPRS"/>
    <property type="match status" value="1"/>
</dbReference>
<keyword evidence="5" id="KW-0597">Phosphoprotein</keyword>
<dbReference type="InterPro" id="IPR006290">
    <property type="entry name" value="CztS_silS_copS"/>
</dbReference>
<evidence type="ECO:0000256" key="13">
    <source>
        <dbReference type="ARBA" id="ARBA00023136"/>
    </source>
</evidence>
<evidence type="ECO:0000259" key="15">
    <source>
        <dbReference type="PROSITE" id="PS50109"/>
    </source>
</evidence>
<dbReference type="Gene3D" id="6.10.340.10">
    <property type="match status" value="1"/>
</dbReference>
<evidence type="ECO:0000256" key="2">
    <source>
        <dbReference type="ARBA" id="ARBA00004533"/>
    </source>
</evidence>
<dbReference type="PROSITE" id="PS50885">
    <property type="entry name" value="HAMP"/>
    <property type="match status" value="1"/>
</dbReference>
<dbReference type="SMART" id="SM00387">
    <property type="entry name" value="HATPase_c"/>
    <property type="match status" value="1"/>
</dbReference>
<dbReference type="InterPro" id="IPR036097">
    <property type="entry name" value="HisK_dim/P_sf"/>
</dbReference>
<dbReference type="SUPFAM" id="SSF47384">
    <property type="entry name" value="Homodimeric domain of signal transducing histidine kinase"/>
    <property type="match status" value="1"/>
</dbReference>
<sequence length="459" mass="50403">MKTRSLAARLSLLLSATVIVIFSLSGIALYHSLATQIGVRDDAALLTRIDQIRTLLRDEDAITLIQQKPRLFANMLGNTESLLVLRFPGQPPLIVVNPGQRPIPAITPVPADQPLALSSVHHLAAADGTPFISAAALAPTRDGNGQIEIITGRLMSDRTQTLNSYRDQIILATALAALLVAAISVWLVRRALTPLRRLAAQADAIDVRHLAQRMPEQAAAELQPLVAAFNQMLSRLEMGYHQLSQVSADMAHDLRTPISTLIGQTEVALSQTRSVGDYQALLGSNYEELDRLAKMIDNMLFLAKAEDASQAMDLQDIDLAQLGEKLQDYFDGMAEEQSMRLEMTLHGELRADPQLLQRALANLMANALRYGDRDSTVRVFNQGNSLMVENQGSPLSAEQQARIFDRFWRADASRHQGSSGLGLSIVRSIMRLHQGRCEVHSEDGVNRFTLRFPSVGCGH</sequence>
<dbReference type="EMBL" id="JANIET010000002">
    <property type="protein sequence ID" value="MCQ8229771.1"/>
    <property type="molecule type" value="Genomic_DNA"/>
</dbReference>
<dbReference type="Pfam" id="PF00512">
    <property type="entry name" value="HisKA"/>
    <property type="match status" value="1"/>
</dbReference>
<evidence type="ECO:0000256" key="7">
    <source>
        <dbReference type="ARBA" id="ARBA00022692"/>
    </source>
</evidence>
<dbReference type="SUPFAM" id="SSF55874">
    <property type="entry name" value="ATPase domain of HSP90 chaperone/DNA topoisomerase II/histidine kinase"/>
    <property type="match status" value="1"/>
</dbReference>
<feature type="domain" description="Histidine kinase" evidence="15">
    <location>
        <begin position="249"/>
        <end position="456"/>
    </location>
</feature>
<evidence type="ECO:0000313" key="18">
    <source>
        <dbReference type="Proteomes" id="UP001300015"/>
    </source>
</evidence>
<comment type="function">
    <text evidence="14">Member of a two-component regulatory system.</text>
</comment>
<dbReference type="InterPro" id="IPR004358">
    <property type="entry name" value="Sig_transdc_His_kin-like_C"/>
</dbReference>
<dbReference type="Gene3D" id="1.10.287.130">
    <property type="match status" value="1"/>
</dbReference>
<dbReference type="PROSITE" id="PS50109">
    <property type="entry name" value="HIS_KIN"/>
    <property type="match status" value="1"/>
</dbReference>
<feature type="domain" description="HAMP" evidence="16">
    <location>
        <begin position="189"/>
        <end position="241"/>
    </location>
</feature>
<evidence type="ECO:0000256" key="8">
    <source>
        <dbReference type="ARBA" id="ARBA00022741"/>
    </source>
</evidence>
<evidence type="ECO:0000256" key="14">
    <source>
        <dbReference type="RuleBase" id="RU364088"/>
    </source>
</evidence>
<comment type="subcellular location">
    <subcellularLocation>
        <location evidence="2 14">Cell inner membrane</location>
    </subcellularLocation>
</comment>
<evidence type="ECO:0000256" key="12">
    <source>
        <dbReference type="ARBA" id="ARBA00023012"/>
    </source>
</evidence>
<dbReference type="SMART" id="SM00388">
    <property type="entry name" value="HisKA"/>
    <property type="match status" value="1"/>
</dbReference>
<dbReference type="PANTHER" id="PTHR45436">
    <property type="entry name" value="SENSOR HISTIDINE KINASE YKOH"/>
    <property type="match status" value="1"/>
</dbReference>
<dbReference type="SMART" id="SM00304">
    <property type="entry name" value="HAMP"/>
    <property type="match status" value="1"/>
</dbReference>
<dbReference type="Pfam" id="PF00672">
    <property type="entry name" value="HAMP"/>
    <property type="match status" value="1"/>
</dbReference>
<evidence type="ECO:0000256" key="10">
    <source>
        <dbReference type="ARBA" id="ARBA00022840"/>
    </source>
</evidence>
<reference evidence="17 18" key="1">
    <citation type="submission" date="2022-07" db="EMBL/GenBank/DDBJ databases">
        <title>Pantoea trifolii sp. nov. isolated from root nodules of Trifolium rubens.</title>
        <authorList>
            <person name="Kalita M."/>
            <person name="Wdowiak-Wrobel S."/>
            <person name="Marek-Kozaczuk M."/>
            <person name="Palusinska-Szysz M."/>
            <person name="Sokolowski W."/>
            <person name="Coutinho T."/>
            <person name="Hlahane L."/>
        </authorList>
    </citation>
    <scope>NUCLEOTIDE SEQUENCE [LARGE SCALE GENOMIC DNA]</scope>
    <source>
        <strain evidence="17 18">MMK2</strain>
    </source>
</reference>
<keyword evidence="18" id="KW-1185">Reference proteome</keyword>
<evidence type="ECO:0000256" key="9">
    <source>
        <dbReference type="ARBA" id="ARBA00022777"/>
    </source>
</evidence>
<proteinExistence type="predicted"/>
<comment type="caution">
    <text evidence="17">The sequence shown here is derived from an EMBL/GenBank/DDBJ whole genome shotgun (WGS) entry which is preliminary data.</text>
</comment>
<keyword evidence="11 14" id="KW-1133">Transmembrane helix</keyword>
<keyword evidence="12 14" id="KW-0902">Two-component regulatory system</keyword>
<feature type="transmembrane region" description="Helical" evidence="14">
    <location>
        <begin position="169"/>
        <end position="188"/>
    </location>
</feature>
<evidence type="ECO:0000256" key="4">
    <source>
        <dbReference type="ARBA" id="ARBA00022519"/>
    </source>
</evidence>
<keyword evidence="10 14" id="KW-0067">ATP-binding</keyword>
<keyword evidence="7 14" id="KW-0812">Transmembrane</keyword>
<protein>
    <recommendedName>
        <fullName evidence="14">Sensor protein</fullName>
        <ecNumber evidence="14">2.7.13.3</ecNumber>
    </recommendedName>
</protein>
<dbReference type="Proteomes" id="UP001300015">
    <property type="component" value="Unassembled WGS sequence"/>
</dbReference>
<dbReference type="PRINTS" id="PR00344">
    <property type="entry name" value="BCTRLSENSOR"/>
</dbReference>
<evidence type="ECO:0000256" key="3">
    <source>
        <dbReference type="ARBA" id="ARBA00022475"/>
    </source>
</evidence>
<keyword evidence="4 14" id="KW-0997">Cell inner membrane</keyword>
<dbReference type="GO" id="GO:0004673">
    <property type="term" value="F:protein histidine kinase activity"/>
    <property type="evidence" value="ECO:0007669"/>
    <property type="project" value="UniProtKB-EC"/>
</dbReference>
<dbReference type="CDD" id="cd06225">
    <property type="entry name" value="HAMP"/>
    <property type="match status" value="1"/>
</dbReference>
<feature type="transmembrane region" description="Helical" evidence="14">
    <location>
        <begin position="12"/>
        <end position="33"/>
    </location>
</feature>
<dbReference type="RefSeq" id="WP_256698537.1">
    <property type="nucleotide sequence ID" value="NZ_JANIES010000002.1"/>
</dbReference>
<dbReference type="InterPro" id="IPR003661">
    <property type="entry name" value="HisK_dim/P_dom"/>
</dbReference>
<dbReference type="InterPro" id="IPR050428">
    <property type="entry name" value="TCS_sensor_his_kinase"/>
</dbReference>
<dbReference type="Pfam" id="PF02518">
    <property type="entry name" value="HATPase_c"/>
    <property type="match status" value="1"/>
</dbReference>
<dbReference type="InterPro" id="IPR003660">
    <property type="entry name" value="HAMP_dom"/>
</dbReference>
<keyword evidence="6 14" id="KW-0808">Transferase</keyword>
<evidence type="ECO:0000259" key="16">
    <source>
        <dbReference type="PROSITE" id="PS50885"/>
    </source>
</evidence>
<dbReference type="EC" id="2.7.13.3" evidence="14"/>
<dbReference type="CDD" id="cd00082">
    <property type="entry name" value="HisKA"/>
    <property type="match status" value="1"/>
</dbReference>
<dbReference type="NCBIfam" id="TIGR01386">
    <property type="entry name" value="cztS_silS_copS"/>
    <property type="match status" value="1"/>
</dbReference>
<evidence type="ECO:0000256" key="1">
    <source>
        <dbReference type="ARBA" id="ARBA00000085"/>
    </source>
</evidence>
<keyword evidence="9 14" id="KW-0418">Kinase</keyword>
<organism evidence="17 18">
    <name type="scientific">Pantoea trifolii</name>
    <dbReference type="NCBI Taxonomy" id="2968030"/>
    <lineage>
        <taxon>Bacteria</taxon>
        <taxon>Pseudomonadati</taxon>
        <taxon>Pseudomonadota</taxon>
        <taxon>Gammaproteobacteria</taxon>
        <taxon>Enterobacterales</taxon>
        <taxon>Erwiniaceae</taxon>
        <taxon>Pantoea</taxon>
    </lineage>
</organism>
<keyword evidence="8 14" id="KW-0547">Nucleotide-binding</keyword>
<keyword evidence="3 14" id="KW-1003">Cell membrane</keyword>
<evidence type="ECO:0000256" key="11">
    <source>
        <dbReference type="ARBA" id="ARBA00022989"/>
    </source>
</evidence>
<evidence type="ECO:0000256" key="6">
    <source>
        <dbReference type="ARBA" id="ARBA00022679"/>
    </source>
</evidence>
<keyword evidence="13 14" id="KW-0472">Membrane</keyword>
<dbReference type="InterPro" id="IPR036890">
    <property type="entry name" value="HATPase_C_sf"/>
</dbReference>
<dbReference type="InterPro" id="IPR005467">
    <property type="entry name" value="His_kinase_dom"/>
</dbReference>
<comment type="catalytic activity">
    <reaction evidence="1 14">
        <text>ATP + protein L-histidine = ADP + protein N-phospho-L-histidine.</text>
        <dbReference type="EC" id="2.7.13.3"/>
    </reaction>
</comment>
<evidence type="ECO:0000256" key="5">
    <source>
        <dbReference type="ARBA" id="ARBA00022553"/>
    </source>
</evidence>
<name>A0ABT1VRJ6_9GAMM</name>
<dbReference type="Gene3D" id="3.30.565.10">
    <property type="entry name" value="Histidine kinase-like ATPase, C-terminal domain"/>
    <property type="match status" value="1"/>
</dbReference>
<gene>
    <name evidence="17" type="ORF">NQH49_20145</name>
</gene>
<evidence type="ECO:0000313" key="17">
    <source>
        <dbReference type="EMBL" id="MCQ8229771.1"/>
    </source>
</evidence>